<reference evidence="3" key="1">
    <citation type="submission" date="2025-08" db="UniProtKB">
        <authorList>
            <consortium name="Ensembl"/>
        </authorList>
    </citation>
    <scope>IDENTIFICATION</scope>
</reference>
<dbReference type="Ensembl" id="ENSPKIT00000025217.1">
    <property type="protein sequence ID" value="ENSPKIP00000001299.1"/>
    <property type="gene ID" value="ENSPKIG00000019535.1"/>
</dbReference>
<dbReference type="PANTHER" id="PTHR12156:SF23">
    <property type="entry name" value="PLECKSTRIN HOMOLOGY-LIKE DOMAIN FAMILY B MEMBER 1"/>
    <property type="match status" value="1"/>
</dbReference>
<feature type="compositionally biased region" description="Low complexity" evidence="2">
    <location>
        <begin position="374"/>
        <end position="385"/>
    </location>
</feature>
<keyword evidence="4" id="KW-1185">Reference proteome</keyword>
<dbReference type="FunFam" id="2.60.200.20:FF:000004">
    <property type="entry name" value="pleckstrin homology-like domain family B member 1 isoform X1"/>
    <property type="match status" value="1"/>
</dbReference>
<feature type="region of interest" description="Disordered" evidence="2">
    <location>
        <begin position="856"/>
        <end position="876"/>
    </location>
</feature>
<feature type="region of interest" description="Disordered" evidence="2">
    <location>
        <begin position="251"/>
        <end position="449"/>
    </location>
</feature>
<dbReference type="PANTHER" id="PTHR12156">
    <property type="entry name" value="PLECKSTRIN HOMOLOGY-LIKE DOMAIN, FAMILY B, MEMBER 3"/>
    <property type="match status" value="1"/>
</dbReference>
<evidence type="ECO:0000256" key="1">
    <source>
        <dbReference type="SAM" id="Coils"/>
    </source>
</evidence>
<feature type="compositionally biased region" description="Polar residues" evidence="2">
    <location>
        <begin position="316"/>
        <end position="338"/>
    </location>
</feature>
<accession>A0A3B3Q629</accession>
<sequence>MEKHVGIVGNSSVLLVEGKDLAKGKLELHVAEGVTDTLAGMEGVMQSWQAHQCFQSTPLDLIEMEKGLKVQAELPHLVSLGSGRLSTAVTLIPLPEGRTSLGSGAGMDISIQAPGMEAQHCYIENRAGIITLHPCGTQCAIDGLVTYTPVRLSQGCMVCLGQSSFFRFNHPEEADRMKSMIPDRDQGVRAQAGEAMPLQRSQGRAVRTGRTPTGAEDIVTGSSLFLPGASCEGAPHRSDCLHRDLQEIMDSLSPPAGPAALSLSSAARYSRSPPRSPPVSYSNNSSSAPSPLPLSSPSSVDGSSYSPPCLPLVPARSSSYHYTSQGPPSTPPHNQSYFLSFLGDGGPRDPPKLIGTGALTPPHGFQERPPSPSRSPCSPRGPHPSLESTVPTAQGQPSGGGVWGLRPPSPSLNRQLPQSPGQHRRPAGCRARSPSATPPGFFCGPSPLVGPYGQQEPRLPLLGGWESIGSIAEVSDSESDLLAYHQRQRDERLQEQEAERLERQRLETILNLCAEYNKGDLGVAEAVKAGFPFVGLGGACGRGPCVDVGDGVEQTQPESDEENLREESSSTESTHQECEDPLESGSPELGDLEEERLRVLAQVDKLKNRVTELEKQLQESQEEADLEQALLQRERQGELERAEAEAQAIAQLQRRLSELDGAIQGEKEKGRASVGSDRRALDSLRGGLEELQSQLHGCPESLREQLQERLKRESELLDLETKRFEDLEFQQLEKESSLEDERETLSQKLLQEQAGYQSSLAHRKEKVAALESRASSLGLEVAQECERLSRERDHTLQLLDKEKERLSSLEKRCLSLNGGTNFSKCSPTKNEEVLHISESDLSDEFHSQNSLCQPADAVIDPSSSSSSSLSRPREDHARMPDVCRTYGGDGHDCHSACPPQPCFPLPPTEVPQHAPFFFLPLRYLSMPLSSSCLPGTSARPFPLPASKVPQHAPFLLLPPRYLSTPLSSSCL</sequence>
<feature type="compositionally biased region" description="Low complexity" evidence="2">
    <location>
        <begin position="251"/>
        <end position="307"/>
    </location>
</feature>
<feature type="compositionally biased region" description="Polar residues" evidence="2">
    <location>
        <begin position="386"/>
        <end position="396"/>
    </location>
</feature>
<dbReference type="Gene3D" id="2.60.200.20">
    <property type="match status" value="1"/>
</dbReference>
<evidence type="ECO:0000256" key="2">
    <source>
        <dbReference type="SAM" id="MobiDB-lite"/>
    </source>
</evidence>
<feature type="region of interest" description="Disordered" evidence="2">
    <location>
        <begin position="195"/>
        <end position="219"/>
    </location>
</feature>
<protein>
    <submittedName>
        <fullName evidence="3">Pleckstrin homology-like domain, family B, member 1b</fullName>
    </submittedName>
</protein>
<dbReference type="InterPro" id="IPR008984">
    <property type="entry name" value="SMAD_FHA_dom_sf"/>
</dbReference>
<dbReference type="SUPFAM" id="SSF49879">
    <property type="entry name" value="SMAD/FHA domain"/>
    <property type="match status" value="1"/>
</dbReference>
<proteinExistence type="predicted"/>
<dbReference type="AlphaFoldDB" id="A0A3B3Q629"/>
<dbReference type="GeneTree" id="ENSGT00940000155231"/>
<dbReference type="GO" id="GO:0070507">
    <property type="term" value="P:regulation of microtubule cytoskeleton organization"/>
    <property type="evidence" value="ECO:0007669"/>
    <property type="project" value="TreeGrafter"/>
</dbReference>
<evidence type="ECO:0000313" key="3">
    <source>
        <dbReference type="Ensembl" id="ENSPKIP00000001299.1"/>
    </source>
</evidence>
<feature type="region of interest" description="Disordered" evidence="2">
    <location>
        <begin position="549"/>
        <end position="591"/>
    </location>
</feature>
<organism evidence="3 4">
    <name type="scientific">Paramormyrops kingsleyae</name>
    <dbReference type="NCBI Taxonomy" id="1676925"/>
    <lineage>
        <taxon>Eukaryota</taxon>
        <taxon>Metazoa</taxon>
        <taxon>Chordata</taxon>
        <taxon>Craniata</taxon>
        <taxon>Vertebrata</taxon>
        <taxon>Euteleostomi</taxon>
        <taxon>Actinopterygii</taxon>
        <taxon>Neopterygii</taxon>
        <taxon>Teleostei</taxon>
        <taxon>Osteoglossocephala</taxon>
        <taxon>Osteoglossomorpha</taxon>
        <taxon>Osteoglossiformes</taxon>
        <taxon>Mormyridae</taxon>
        <taxon>Paramormyrops</taxon>
    </lineage>
</organism>
<dbReference type="InterPro" id="IPR052212">
    <property type="entry name" value="PH-like_domain"/>
</dbReference>
<reference evidence="3" key="2">
    <citation type="submission" date="2025-09" db="UniProtKB">
        <authorList>
            <consortium name="Ensembl"/>
        </authorList>
    </citation>
    <scope>IDENTIFICATION</scope>
</reference>
<feature type="coiled-coil region" evidence="1">
    <location>
        <begin position="785"/>
        <end position="812"/>
    </location>
</feature>
<evidence type="ECO:0000313" key="4">
    <source>
        <dbReference type="Proteomes" id="UP000261540"/>
    </source>
</evidence>
<dbReference type="STRING" id="1676925.ENSPKIP00000001299"/>
<dbReference type="Proteomes" id="UP000261540">
    <property type="component" value="Unplaced"/>
</dbReference>
<dbReference type="GO" id="GO:0045180">
    <property type="term" value="C:basal cortex"/>
    <property type="evidence" value="ECO:0007669"/>
    <property type="project" value="TreeGrafter"/>
</dbReference>
<dbReference type="CDD" id="cd22713">
    <property type="entry name" value="FHA_PHLB1"/>
    <property type="match status" value="1"/>
</dbReference>
<feature type="compositionally biased region" description="Polar residues" evidence="2">
    <location>
        <begin position="411"/>
        <end position="421"/>
    </location>
</feature>
<name>A0A3B3Q629_9TELE</name>
<keyword evidence="1" id="KW-0175">Coiled coil</keyword>